<evidence type="ECO:0000256" key="1">
    <source>
        <dbReference type="SAM" id="MobiDB-lite"/>
    </source>
</evidence>
<evidence type="ECO:0000313" key="3">
    <source>
        <dbReference type="Proteomes" id="UP000553632"/>
    </source>
</evidence>
<name>A0A7J6S0F5_PEROL</name>
<protein>
    <submittedName>
        <fullName evidence="2">Uncharacterized protein</fullName>
    </submittedName>
</protein>
<dbReference type="Proteomes" id="UP000553632">
    <property type="component" value="Unassembled WGS sequence"/>
</dbReference>
<organism evidence="2 3">
    <name type="scientific">Perkinsus olseni</name>
    <name type="common">Perkinsus atlanticus</name>
    <dbReference type="NCBI Taxonomy" id="32597"/>
    <lineage>
        <taxon>Eukaryota</taxon>
        <taxon>Sar</taxon>
        <taxon>Alveolata</taxon>
        <taxon>Perkinsozoa</taxon>
        <taxon>Perkinsea</taxon>
        <taxon>Perkinsida</taxon>
        <taxon>Perkinsidae</taxon>
        <taxon>Perkinsus</taxon>
    </lineage>
</organism>
<dbReference type="AlphaFoldDB" id="A0A7J6S0F5"/>
<feature type="compositionally biased region" description="Basic and acidic residues" evidence="1">
    <location>
        <begin position="89"/>
        <end position="117"/>
    </location>
</feature>
<sequence>ARSSFGAPAGVHVSGVSRRQLAPSGLSLPPVSHNVNLVARQRRPTADPARRLPWLYPRRGLPTALRPPFNTIYYIHLGASSSRPTPGHRVQEAKRHSAHHSTGEHPRHAVPLRLERR</sequence>
<feature type="non-terminal residue" evidence="2">
    <location>
        <position position="1"/>
    </location>
</feature>
<gene>
    <name evidence="2" type="ORF">FOZ63_021938</name>
</gene>
<comment type="caution">
    <text evidence="2">The sequence shown here is derived from an EMBL/GenBank/DDBJ whole genome shotgun (WGS) entry which is preliminary data.</text>
</comment>
<evidence type="ECO:0000313" key="2">
    <source>
        <dbReference type="EMBL" id="KAF4726429.1"/>
    </source>
</evidence>
<dbReference type="EMBL" id="JABANO010021672">
    <property type="protein sequence ID" value="KAF4726429.1"/>
    <property type="molecule type" value="Genomic_DNA"/>
</dbReference>
<keyword evidence="3" id="KW-1185">Reference proteome</keyword>
<proteinExistence type="predicted"/>
<feature type="non-terminal residue" evidence="2">
    <location>
        <position position="117"/>
    </location>
</feature>
<accession>A0A7J6S0F5</accession>
<reference evidence="2 3" key="1">
    <citation type="submission" date="2020-04" db="EMBL/GenBank/DDBJ databases">
        <title>Perkinsus olseni comparative genomics.</title>
        <authorList>
            <person name="Bogema D.R."/>
        </authorList>
    </citation>
    <scope>NUCLEOTIDE SEQUENCE [LARGE SCALE GENOMIC DNA]</scope>
    <source>
        <strain evidence="2 3">ATCC PRA-207</strain>
    </source>
</reference>
<feature type="region of interest" description="Disordered" evidence="1">
    <location>
        <begin position="80"/>
        <end position="117"/>
    </location>
</feature>